<accession>A0A1M6C5E0</accession>
<dbReference type="GO" id="GO:0006799">
    <property type="term" value="P:polyphosphate biosynthetic process"/>
    <property type="evidence" value="ECO:0007669"/>
    <property type="project" value="UniProtKB-ARBA"/>
</dbReference>
<dbReference type="InterPro" id="IPR042267">
    <property type="entry name" value="VTC_sf"/>
</dbReference>
<dbReference type="OrthoDB" id="185578at2"/>
<sequence length="243" mass="29004">MSNSGYNYTFERVEKKYMLSKQKYKKFMKQAGCHITPDKYCRSSILNIYYDTDDYDLIRRSIDKPVYKEKLRLRSYGVPGKKDTVFLEIKKKYDGTVYKRRISLPLRDAVNYLESGIKPEERGQILKELDYFMSFYRPKAKLFLAYDREAYSVIFDSGLRITFDRNIRSRDYDLSLDKGDYGRPLLDDDIYIMEIKAAGAMPMWLVDILSDMEIYPKSFSKYGNIYKHDMNEKRRMQECLQVL</sequence>
<evidence type="ECO:0000313" key="3">
    <source>
        <dbReference type="Proteomes" id="UP000184052"/>
    </source>
</evidence>
<feature type="domain" description="VTC" evidence="1">
    <location>
        <begin position="12"/>
        <end position="226"/>
    </location>
</feature>
<dbReference type="EMBL" id="FQZL01000005">
    <property type="protein sequence ID" value="SHI56240.1"/>
    <property type="molecule type" value="Genomic_DNA"/>
</dbReference>
<dbReference type="Gene3D" id="3.20.100.30">
    <property type="entry name" value="VTC, catalytic tunnel domain"/>
    <property type="match status" value="1"/>
</dbReference>
<organism evidence="2 3">
    <name type="scientific">Dethiosulfatibacter aminovorans DSM 17477</name>
    <dbReference type="NCBI Taxonomy" id="1121476"/>
    <lineage>
        <taxon>Bacteria</taxon>
        <taxon>Bacillati</taxon>
        <taxon>Bacillota</taxon>
        <taxon>Tissierellia</taxon>
        <taxon>Dethiosulfatibacter</taxon>
    </lineage>
</organism>
<dbReference type="SUPFAM" id="SSF55154">
    <property type="entry name" value="CYTH-like phosphatases"/>
    <property type="match status" value="1"/>
</dbReference>
<keyword evidence="3" id="KW-1185">Reference proteome</keyword>
<dbReference type="RefSeq" id="WP_073046867.1">
    <property type="nucleotide sequence ID" value="NZ_FQZL01000005.1"/>
</dbReference>
<dbReference type="CDD" id="cd07750">
    <property type="entry name" value="PolyPPase_VTC_like"/>
    <property type="match status" value="1"/>
</dbReference>
<protein>
    <submittedName>
        <fullName evidence="2">VTC domain-containing protein</fullName>
    </submittedName>
</protein>
<proteinExistence type="predicted"/>
<gene>
    <name evidence="2" type="ORF">SAMN02745751_00588</name>
</gene>
<dbReference type="STRING" id="1121476.SAMN02745751_00588"/>
<dbReference type="Pfam" id="PF09359">
    <property type="entry name" value="VTC"/>
    <property type="match status" value="1"/>
</dbReference>
<dbReference type="InterPro" id="IPR018966">
    <property type="entry name" value="VTC_domain"/>
</dbReference>
<name>A0A1M6C5E0_9FIRM</name>
<evidence type="ECO:0000313" key="2">
    <source>
        <dbReference type="EMBL" id="SHI56240.1"/>
    </source>
</evidence>
<dbReference type="AlphaFoldDB" id="A0A1M6C5E0"/>
<dbReference type="Proteomes" id="UP000184052">
    <property type="component" value="Unassembled WGS sequence"/>
</dbReference>
<evidence type="ECO:0000259" key="1">
    <source>
        <dbReference type="Pfam" id="PF09359"/>
    </source>
</evidence>
<reference evidence="2 3" key="1">
    <citation type="submission" date="2016-11" db="EMBL/GenBank/DDBJ databases">
        <authorList>
            <person name="Jaros S."/>
            <person name="Januszkiewicz K."/>
            <person name="Wedrychowicz H."/>
        </authorList>
    </citation>
    <scope>NUCLEOTIDE SEQUENCE [LARGE SCALE GENOMIC DNA]</scope>
    <source>
        <strain evidence="2 3">DSM 17477</strain>
    </source>
</reference>
<dbReference type="InterPro" id="IPR033469">
    <property type="entry name" value="CYTH-like_dom_sf"/>
</dbReference>